<dbReference type="Pfam" id="PF00535">
    <property type="entry name" value="Glycos_transf_2"/>
    <property type="match status" value="1"/>
</dbReference>
<dbReference type="InterPro" id="IPR001173">
    <property type="entry name" value="Glyco_trans_2-like"/>
</dbReference>
<dbReference type="SUPFAM" id="SSF53448">
    <property type="entry name" value="Nucleotide-diphospho-sugar transferases"/>
    <property type="match status" value="1"/>
</dbReference>
<evidence type="ECO:0000256" key="7">
    <source>
        <dbReference type="SAM" id="Phobius"/>
    </source>
</evidence>
<dbReference type="Gene3D" id="3.90.550.10">
    <property type="entry name" value="Spore Coat Polysaccharide Biosynthesis Protein SpsA, Chain A"/>
    <property type="match status" value="1"/>
</dbReference>
<proteinExistence type="predicted"/>
<keyword evidence="10" id="KW-1185">Reference proteome</keyword>
<evidence type="ECO:0000259" key="8">
    <source>
        <dbReference type="Pfam" id="PF00535"/>
    </source>
</evidence>
<dbReference type="PANTHER" id="PTHR48090:SF1">
    <property type="entry name" value="PROPHAGE BACTOPRENOL GLUCOSYL TRANSFERASE HOMOLOG"/>
    <property type="match status" value="1"/>
</dbReference>
<dbReference type="GO" id="GO:0005886">
    <property type="term" value="C:plasma membrane"/>
    <property type="evidence" value="ECO:0007669"/>
    <property type="project" value="TreeGrafter"/>
</dbReference>
<keyword evidence="2" id="KW-0328">Glycosyltransferase</keyword>
<dbReference type="AlphaFoldDB" id="A0A266Q5L7"/>
<dbReference type="GO" id="GO:0016757">
    <property type="term" value="F:glycosyltransferase activity"/>
    <property type="evidence" value="ECO:0007669"/>
    <property type="project" value="UniProtKB-KW"/>
</dbReference>
<feature type="domain" description="Glycosyltransferase 2-like" evidence="8">
    <location>
        <begin position="3"/>
        <end position="163"/>
    </location>
</feature>
<evidence type="ECO:0000256" key="1">
    <source>
        <dbReference type="ARBA" id="ARBA00004141"/>
    </source>
</evidence>
<evidence type="ECO:0000256" key="4">
    <source>
        <dbReference type="ARBA" id="ARBA00022692"/>
    </source>
</evidence>
<sequence length="312" mass="34893">MLSVIIPVFNENEMIQKNIQRVKSVLQDANIPHEIILIDDGSKDNSWSEIQNCVHTVPDIKGIKLSRNFGKENALCAGLDQAEGDCCICMDADMQHPPEVIPRMYELWKNEGFDIVEGIKQSRGKESLRYKVSAGIFYKILHKTSGIDLNNASDFRLLDRKAINAWKAMPEKQTFFRGMSSWIGFSRTQVEFIVADREIGTSKWSFISLVKLAIKGVTSYTAAPLYASAFLGFGLLVAFVFLLGQTIIMKILGYAAGGFTTVIALQLVIGGTLMMSVGVIGIYIEKIYEEVKARPRYIIENIAEHLAKKNNE</sequence>
<comment type="caution">
    <text evidence="9">The sequence shown here is derived from an EMBL/GenBank/DDBJ whole genome shotgun (WGS) entry which is preliminary data.</text>
</comment>
<accession>A0A266Q5L7</accession>
<evidence type="ECO:0000256" key="5">
    <source>
        <dbReference type="ARBA" id="ARBA00022989"/>
    </source>
</evidence>
<dbReference type="EMBL" id="NHNI01000002">
    <property type="protein sequence ID" value="OZY85174.1"/>
    <property type="molecule type" value="Genomic_DNA"/>
</dbReference>
<dbReference type="InterPro" id="IPR050256">
    <property type="entry name" value="Glycosyltransferase_2"/>
</dbReference>
<keyword evidence="5 7" id="KW-1133">Transmembrane helix</keyword>
<evidence type="ECO:0000256" key="6">
    <source>
        <dbReference type="ARBA" id="ARBA00023136"/>
    </source>
</evidence>
<evidence type="ECO:0000313" key="9">
    <source>
        <dbReference type="EMBL" id="OZY85174.1"/>
    </source>
</evidence>
<protein>
    <submittedName>
        <fullName evidence="9">Glycosyltransferase</fullName>
    </submittedName>
</protein>
<keyword evidence="6 7" id="KW-0472">Membrane</keyword>
<dbReference type="Proteomes" id="UP000216101">
    <property type="component" value="Unassembled WGS sequence"/>
</dbReference>
<reference evidence="10" key="1">
    <citation type="submission" date="2017-05" db="EMBL/GenBank/DDBJ databases">
        <authorList>
            <person name="Barney B.M."/>
        </authorList>
    </citation>
    <scope>NUCLEOTIDE SEQUENCE [LARGE SCALE GENOMIC DNA]</scope>
    <source>
        <strain evidence="10">PSBB022</strain>
    </source>
</reference>
<keyword evidence="3 9" id="KW-0808">Transferase</keyword>
<feature type="transmembrane region" description="Helical" evidence="7">
    <location>
        <begin position="225"/>
        <end position="244"/>
    </location>
</feature>
<evidence type="ECO:0000256" key="2">
    <source>
        <dbReference type="ARBA" id="ARBA00022676"/>
    </source>
</evidence>
<evidence type="ECO:0000313" key="10">
    <source>
        <dbReference type="Proteomes" id="UP000216101"/>
    </source>
</evidence>
<organism evidence="9 10">
    <name type="scientific">Cellvibrio mixtus</name>
    <dbReference type="NCBI Taxonomy" id="39650"/>
    <lineage>
        <taxon>Bacteria</taxon>
        <taxon>Pseudomonadati</taxon>
        <taxon>Pseudomonadota</taxon>
        <taxon>Gammaproteobacteria</taxon>
        <taxon>Cellvibrionales</taxon>
        <taxon>Cellvibrionaceae</taxon>
        <taxon>Cellvibrio</taxon>
    </lineage>
</organism>
<dbReference type="PANTHER" id="PTHR48090">
    <property type="entry name" value="UNDECAPRENYL-PHOSPHATE 4-DEOXY-4-FORMAMIDO-L-ARABINOSE TRANSFERASE-RELATED"/>
    <property type="match status" value="1"/>
</dbReference>
<dbReference type="CDD" id="cd04187">
    <property type="entry name" value="DPM1_like_bac"/>
    <property type="match status" value="1"/>
</dbReference>
<comment type="subcellular location">
    <subcellularLocation>
        <location evidence="1">Membrane</location>
        <topology evidence="1">Multi-pass membrane protein</topology>
    </subcellularLocation>
</comment>
<keyword evidence="4 7" id="KW-0812">Transmembrane</keyword>
<evidence type="ECO:0000256" key="3">
    <source>
        <dbReference type="ARBA" id="ARBA00022679"/>
    </source>
</evidence>
<feature type="transmembrane region" description="Helical" evidence="7">
    <location>
        <begin position="251"/>
        <end position="284"/>
    </location>
</feature>
<dbReference type="InterPro" id="IPR029044">
    <property type="entry name" value="Nucleotide-diphossugar_trans"/>
</dbReference>
<gene>
    <name evidence="9" type="ORF">CBP51_16345</name>
</gene>
<name>A0A266Q5L7_9GAMM</name>